<name>A0AAN4PZR1_PSESF</name>
<proteinExistence type="predicted"/>
<evidence type="ECO:0000313" key="2">
    <source>
        <dbReference type="Proteomes" id="UP000248291"/>
    </source>
</evidence>
<dbReference type="AlphaFoldDB" id="A0AAN4PZR1"/>
<gene>
    <name evidence="1" type="ORF">KPSA3_00307</name>
</gene>
<organism evidence="1 2">
    <name type="scientific">Pseudomonas syringae pv. actinidiae</name>
    <dbReference type="NCBI Taxonomy" id="103796"/>
    <lineage>
        <taxon>Bacteria</taxon>
        <taxon>Pseudomonadati</taxon>
        <taxon>Pseudomonadota</taxon>
        <taxon>Gammaproteobacteria</taxon>
        <taxon>Pseudomonadales</taxon>
        <taxon>Pseudomonadaceae</taxon>
        <taxon>Pseudomonas</taxon>
        <taxon>Pseudomonas syringae</taxon>
    </lineage>
</organism>
<comment type="caution">
    <text evidence="1">The sequence shown here is derived from an EMBL/GenBank/DDBJ whole genome shotgun (WGS) entry which is preliminary data.</text>
</comment>
<evidence type="ECO:0000313" key="1">
    <source>
        <dbReference type="EMBL" id="GBH14419.1"/>
    </source>
</evidence>
<dbReference type="Proteomes" id="UP000248291">
    <property type="component" value="Unassembled WGS sequence"/>
</dbReference>
<dbReference type="EMBL" id="BGKA01000013">
    <property type="protein sequence ID" value="GBH14419.1"/>
    <property type="molecule type" value="Genomic_DNA"/>
</dbReference>
<protein>
    <submittedName>
        <fullName evidence="1">Uncharacterized protein</fullName>
    </submittedName>
</protein>
<sequence length="53" mass="5525">MLVAGGQIALDLRFAGQTLQPAACVRGLLHQVADQCRADHSDSQQVFGGCASL</sequence>
<accession>A0AAN4PZR1</accession>
<reference evidence="1 2" key="1">
    <citation type="submission" date="2018-04" db="EMBL/GenBank/DDBJ databases">
        <title>Draft genome sequence of Pseudomonas syringae pv. actinidiae biovar 3 strains isolated from kiwifruit in Kagawa prefecture.</title>
        <authorList>
            <person name="Tabuchi M."/>
            <person name="Saito M."/>
            <person name="Fujiwara S."/>
            <person name="Sasa N."/>
            <person name="Akimitsu K."/>
            <person name="Gomi K."/>
            <person name="Konishi-Sugita S."/>
            <person name="Hamano K."/>
            <person name="Kataoka I."/>
        </authorList>
    </citation>
    <scope>NUCLEOTIDE SEQUENCE [LARGE SCALE GENOMIC DNA]</scope>
    <source>
        <strain evidence="1 2">MAFF212211</strain>
    </source>
</reference>